<dbReference type="InterPro" id="IPR043502">
    <property type="entry name" value="DNA/RNA_pol_sf"/>
</dbReference>
<dbReference type="SUPFAM" id="SSF56672">
    <property type="entry name" value="DNA/RNA polymerases"/>
    <property type="match status" value="1"/>
</dbReference>
<dbReference type="Gene3D" id="3.30.70.270">
    <property type="match status" value="2"/>
</dbReference>
<dbReference type="InterPro" id="IPR000477">
    <property type="entry name" value="RT_dom"/>
</dbReference>
<reference evidence="2" key="1">
    <citation type="submission" date="2020-06" db="EMBL/GenBank/DDBJ databases">
        <authorList>
            <person name="Li T."/>
            <person name="Hu X."/>
            <person name="Zhang T."/>
            <person name="Song X."/>
            <person name="Zhang H."/>
            <person name="Dai N."/>
            <person name="Sheng W."/>
            <person name="Hou X."/>
            <person name="Wei L."/>
        </authorList>
    </citation>
    <scope>NUCLEOTIDE SEQUENCE</scope>
    <source>
        <strain evidence="2">G02</strain>
        <tissue evidence="2">Leaf</tissue>
    </source>
</reference>
<gene>
    <name evidence="2" type="ORF">Sradi_5279400</name>
</gene>
<accession>A0AAW2LLY3</accession>
<comment type="caution">
    <text evidence="2">The sequence shown here is derived from an EMBL/GenBank/DDBJ whole genome shotgun (WGS) entry which is preliminary data.</text>
</comment>
<proteinExistence type="predicted"/>
<dbReference type="PROSITE" id="PS50878">
    <property type="entry name" value="RT_POL"/>
    <property type="match status" value="1"/>
</dbReference>
<dbReference type="Pfam" id="PF00078">
    <property type="entry name" value="RVT_1"/>
    <property type="match status" value="1"/>
</dbReference>
<organism evidence="2">
    <name type="scientific">Sesamum radiatum</name>
    <name type="common">Black benniseed</name>
    <dbReference type="NCBI Taxonomy" id="300843"/>
    <lineage>
        <taxon>Eukaryota</taxon>
        <taxon>Viridiplantae</taxon>
        <taxon>Streptophyta</taxon>
        <taxon>Embryophyta</taxon>
        <taxon>Tracheophyta</taxon>
        <taxon>Spermatophyta</taxon>
        <taxon>Magnoliopsida</taxon>
        <taxon>eudicotyledons</taxon>
        <taxon>Gunneridae</taxon>
        <taxon>Pentapetalae</taxon>
        <taxon>asterids</taxon>
        <taxon>lamiids</taxon>
        <taxon>Lamiales</taxon>
        <taxon>Pedaliaceae</taxon>
        <taxon>Sesamum</taxon>
    </lineage>
</organism>
<evidence type="ECO:0000313" key="2">
    <source>
        <dbReference type="EMBL" id="KAL0320179.1"/>
    </source>
</evidence>
<name>A0AAW2LLY3_SESRA</name>
<protein>
    <submittedName>
        <fullName evidence="2">Retrovirus-related Pol polyprotein from transposon.6</fullName>
    </submittedName>
</protein>
<dbReference type="AlphaFoldDB" id="A0AAW2LLY3"/>
<evidence type="ECO:0000259" key="1">
    <source>
        <dbReference type="PROSITE" id="PS50878"/>
    </source>
</evidence>
<dbReference type="EMBL" id="JACGWJ010000024">
    <property type="protein sequence ID" value="KAL0320179.1"/>
    <property type="molecule type" value="Genomic_DNA"/>
</dbReference>
<reference evidence="2" key="2">
    <citation type="journal article" date="2024" name="Plant">
        <title>Genomic evolution and insights into agronomic trait innovations of Sesamum species.</title>
        <authorList>
            <person name="Miao H."/>
            <person name="Wang L."/>
            <person name="Qu L."/>
            <person name="Liu H."/>
            <person name="Sun Y."/>
            <person name="Le M."/>
            <person name="Wang Q."/>
            <person name="Wei S."/>
            <person name="Zheng Y."/>
            <person name="Lin W."/>
            <person name="Duan Y."/>
            <person name="Cao H."/>
            <person name="Xiong S."/>
            <person name="Wang X."/>
            <person name="Wei L."/>
            <person name="Li C."/>
            <person name="Ma Q."/>
            <person name="Ju M."/>
            <person name="Zhao R."/>
            <person name="Li G."/>
            <person name="Mu C."/>
            <person name="Tian Q."/>
            <person name="Mei H."/>
            <person name="Zhang T."/>
            <person name="Gao T."/>
            <person name="Zhang H."/>
        </authorList>
    </citation>
    <scope>NUCLEOTIDE SEQUENCE</scope>
    <source>
        <strain evidence="2">G02</strain>
    </source>
</reference>
<dbReference type="InterPro" id="IPR053134">
    <property type="entry name" value="RNA-dir_DNA_polymerase"/>
</dbReference>
<dbReference type="InterPro" id="IPR043128">
    <property type="entry name" value="Rev_trsase/Diguanyl_cyclase"/>
</dbReference>
<dbReference type="PANTHER" id="PTHR24559:SF444">
    <property type="entry name" value="REVERSE TRANSCRIPTASE DOMAIN-CONTAINING PROTEIN"/>
    <property type="match status" value="1"/>
</dbReference>
<dbReference type="CDD" id="cd01647">
    <property type="entry name" value="RT_LTR"/>
    <property type="match status" value="1"/>
</dbReference>
<feature type="domain" description="Reverse transcriptase" evidence="1">
    <location>
        <begin position="106"/>
        <end position="285"/>
    </location>
</feature>
<dbReference type="PANTHER" id="PTHR24559">
    <property type="entry name" value="TRANSPOSON TY3-I GAG-POL POLYPROTEIN"/>
    <property type="match status" value="1"/>
</dbReference>
<dbReference type="Gene3D" id="3.10.10.10">
    <property type="entry name" value="HIV Type 1 Reverse Transcriptase, subunit A, domain 1"/>
    <property type="match status" value="1"/>
</dbReference>
<sequence length="352" mass="40648">MEVEVIGENIPSITRIISASKARKILRKEGQGFLAYLINKPKEQNKPEEVSEFLNVFPEELTSLPPDGEVEFVIELLSNTSPISQTPYQMAPAELKELKSQFKELLERGFIHPSFSPWGAPVLFVQKTDGTLRMCIDYRGLNSITIKNKYPLPQIDKLFDQLQGSRLYSKLDLRHGYYLLKIREADIPKTAFNTRYSHFEFVAMPFGLTNAPTAFMDMMHHIFQPYLDQFVLIFIDDILVYSKSEEDHENHLRTVLQVFRENKLFAKFSKCEFWIREVTFLGYVFSGDGLVVDPSKVEAIVEWKRPENVTEVCSFLGLAGYYRRLVQNFSKIATPLTKLTQKDNPFCSGWCL</sequence>